<reference evidence="9 10" key="1">
    <citation type="journal article" date="2014" name="Genome Announc.">
        <title>Draft Genome Sequences of Marine Flavobacterium Nonlabens Strains NR17, NR24, NR27, NR32, NR33, and Ara13.</title>
        <authorList>
            <person name="Nakanishi M."/>
            <person name="Meirelles P."/>
            <person name="Suzuki R."/>
            <person name="Takatani N."/>
            <person name="Mino S."/>
            <person name="Suda W."/>
            <person name="Oshima K."/>
            <person name="Hattori M."/>
            <person name="Ohkuma M."/>
            <person name="Hosokawa M."/>
            <person name="Miyashita K."/>
            <person name="Thompson F.L."/>
            <person name="Niwa A."/>
            <person name="Sawabe T."/>
            <person name="Sawabe T."/>
        </authorList>
    </citation>
    <scope>NUCLEOTIDE SEQUENCE [LARGE SCALE GENOMIC DNA]</scope>
    <source>
        <strain evidence="10">JCM19314</strain>
    </source>
</reference>
<dbReference type="Gene3D" id="1.10.287.610">
    <property type="entry name" value="Helix hairpin bin"/>
    <property type="match status" value="1"/>
</dbReference>
<dbReference type="Proteomes" id="UP000029226">
    <property type="component" value="Unassembled WGS sequence"/>
</dbReference>
<dbReference type="GO" id="GO:0006260">
    <property type="term" value="P:DNA replication"/>
    <property type="evidence" value="ECO:0007669"/>
    <property type="project" value="UniProtKB-KW"/>
</dbReference>
<evidence type="ECO:0000256" key="8">
    <source>
        <dbReference type="ARBA" id="ARBA00023204"/>
    </source>
</evidence>
<comment type="caution">
    <text evidence="9">The sequence shown here is derived from an EMBL/GenBank/DDBJ whole genome shotgun (WGS) entry which is preliminary data.</text>
</comment>
<name>A0A090QDU4_NONUL</name>
<evidence type="ECO:0000256" key="4">
    <source>
        <dbReference type="ARBA" id="ARBA00022763"/>
    </source>
</evidence>
<dbReference type="GO" id="GO:0006281">
    <property type="term" value="P:DNA repair"/>
    <property type="evidence" value="ECO:0007669"/>
    <property type="project" value="UniProtKB-KW"/>
</dbReference>
<dbReference type="FunFam" id="1.10.287.610:FF:000002">
    <property type="entry name" value="DNA ligase"/>
    <property type="match status" value="1"/>
</dbReference>
<dbReference type="GO" id="GO:0046872">
    <property type="term" value="F:metal ion binding"/>
    <property type="evidence" value="ECO:0007669"/>
    <property type="project" value="UniProtKB-KW"/>
</dbReference>
<dbReference type="EC" id="6.5.1.2" evidence="9"/>
<keyword evidence="7" id="KW-0520">NAD</keyword>
<keyword evidence="5" id="KW-0862">Zinc</keyword>
<evidence type="ECO:0000256" key="3">
    <source>
        <dbReference type="ARBA" id="ARBA00022723"/>
    </source>
</evidence>
<keyword evidence="4" id="KW-0227">DNA damage</keyword>
<evidence type="ECO:0000313" key="9">
    <source>
        <dbReference type="EMBL" id="GAL00403.1"/>
    </source>
</evidence>
<dbReference type="EMBL" id="BBMM01000005">
    <property type="protein sequence ID" value="GAL00403.1"/>
    <property type="molecule type" value="Genomic_DNA"/>
</dbReference>
<dbReference type="Pfam" id="PF22745">
    <property type="entry name" value="Nlig-Ia"/>
    <property type="match status" value="1"/>
</dbReference>
<evidence type="ECO:0000256" key="1">
    <source>
        <dbReference type="ARBA" id="ARBA00022598"/>
    </source>
</evidence>
<dbReference type="GO" id="GO:0003911">
    <property type="term" value="F:DNA ligase (NAD+) activity"/>
    <property type="evidence" value="ECO:0007669"/>
    <property type="project" value="UniProtKB-EC"/>
</dbReference>
<evidence type="ECO:0000256" key="2">
    <source>
        <dbReference type="ARBA" id="ARBA00022705"/>
    </source>
</evidence>
<keyword evidence="2" id="KW-0235">DNA replication</keyword>
<proteinExistence type="predicted"/>
<keyword evidence="6" id="KW-0460">Magnesium</keyword>
<evidence type="ECO:0000256" key="5">
    <source>
        <dbReference type="ARBA" id="ARBA00022833"/>
    </source>
</evidence>
<dbReference type="AlphaFoldDB" id="A0A090QDU4"/>
<accession>A0A090QDU4</accession>
<evidence type="ECO:0000256" key="7">
    <source>
        <dbReference type="ARBA" id="ARBA00023027"/>
    </source>
</evidence>
<sequence length="100" mass="11842">MSPKEQIQSLRDELREHNYNYYVNDNPTISDFEFDKKLEQLKTLEAAHPEFYDSTSPSVRVGGEVTKNFNTVRHINRMYRWIILIPSRICAIGKRALRKL</sequence>
<evidence type="ECO:0000313" key="10">
    <source>
        <dbReference type="Proteomes" id="UP000029226"/>
    </source>
</evidence>
<gene>
    <name evidence="9" type="ORF">JCM19314_2011</name>
</gene>
<keyword evidence="8" id="KW-0234">DNA repair</keyword>
<keyword evidence="1 9" id="KW-0436">Ligase</keyword>
<protein>
    <submittedName>
        <fullName evidence="9">DNA ligase</fullName>
        <ecNumber evidence="9">6.5.1.2</ecNumber>
    </submittedName>
</protein>
<evidence type="ECO:0000256" key="6">
    <source>
        <dbReference type="ARBA" id="ARBA00022842"/>
    </source>
</evidence>
<organism evidence="9 10">
    <name type="scientific">Nonlabens ulvanivorans</name>
    <name type="common">Persicivirga ulvanivorans</name>
    <dbReference type="NCBI Taxonomy" id="906888"/>
    <lineage>
        <taxon>Bacteria</taxon>
        <taxon>Pseudomonadati</taxon>
        <taxon>Bacteroidota</taxon>
        <taxon>Flavobacteriia</taxon>
        <taxon>Flavobacteriales</taxon>
        <taxon>Flavobacteriaceae</taxon>
        <taxon>Nonlabens</taxon>
    </lineage>
</organism>
<keyword evidence="3" id="KW-0479">Metal-binding</keyword>
<dbReference type="SUPFAM" id="SSF56091">
    <property type="entry name" value="DNA ligase/mRNA capping enzyme, catalytic domain"/>
    <property type="match status" value="1"/>
</dbReference>